<feature type="non-terminal residue" evidence="2">
    <location>
        <position position="1"/>
    </location>
</feature>
<organism evidence="2">
    <name type="scientific">Phytophthora nicotianae</name>
    <name type="common">Potato buckeye rot agent</name>
    <name type="synonym">Phytophthora parasitica</name>
    <dbReference type="NCBI Taxonomy" id="4792"/>
    <lineage>
        <taxon>Eukaryota</taxon>
        <taxon>Sar</taxon>
        <taxon>Stramenopiles</taxon>
        <taxon>Oomycota</taxon>
        <taxon>Peronosporomycetes</taxon>
        <taxon>Peronosporales</taxon>
        <taxon>Peronosporaceae</taxon>
        <taxon>Phytophthora</taxon>
    </lineage>
</organism>
<feature type="region of interest" description="Disordered" evidence="1">
    <location>
        <begin position="158"/>
        <end position="192"/>
    </location>
</feature>
<sequence length="192" mass="22023">KVKKILMDTYGEVFLSNNELSKLTKAKRLAYLRLVFDYVTLYLNVHYPLRFVWPTVHLRPVNAGNYLQGTKLHLNNFKNVRLIGEYDTNNGFSSTLSKLFVKYNGKPMSMNMIRHIVESHLIQSPTYAKLTNREKHDLHAKLLHSQFAANTSYNKIANRSTAPEVSEEAPDFSYEPAPQPPSPAKPQTRSKT</sequence>
<proteinExistence type="predicted"/>
<dbReference type="EMBL" id="KI692561">
    <property type="protein sequence ID" value="ETM47987.1"/>
    <property type="molecule type" value="Genomic_DNA"/>
</dbReference>
<protein>
    <submittedName>
        <fullName evidence="2">Uncharacterized protein</fullName>
    </submittedName>
</protein>
<gene>
    <name evidence="2" type="ORF">L914_07425</name>
</gene>
<dbReference type="Proteomes" id="UP000054532">
    <property type="component" value="Unassembled WGS sequence"/>
</dbReference>
<feature type="non-terminal residue" evidence="2">
    <location>
        <position position="192"/>
    </location>
</feature>
<name>W2NH53_PHYNI</name>
<dbReference type="AlphaFoldDB" id="W2NH53"/>
<reference evidence="2" key="1">
    <citation type="submission" date="2013-11" db="EMBL/GenBank/DDBJ databases">
        <title>The Genome Sequence of Phytophthora parasitica IAC_01/95.</title>
        <authorList>
            <consortium name="The Broad Institute Genomics Platform"/>
            <person name="Russ C."/>
            <person name="Tyler B."/>
            <person name="Panabieres F."/>
            <person name="Shan W."/>
            <person name="Tripathy S."/>
            <person name="Grunwald N."/>
            <person name="Machado M."/>
            <person name="Johnson C.S."/>
            <person name="Arredondo F."/>
            <person name="Hong C."/>
            <person name="Coffey M."/>
            <person name="Young S.K."/>
            <person name="Zeng Q."/>
            <person name="Gargeya S."/>
            <person name="Fitzgerald M."/>
            <person name="Abouelleil A."/>
            <person name="Alvarado L."/>
            <person name="Chapman S.B."/>
            <person name="Gainer-Dewar J."/>
            <person name="Goldberg J."/>
            <person name="Griggs A."/>
            <person name="Gujja S."/>
            <person name="Hansen M."/>
            <person name="Howarth C."/>
            <person name="Imamovic A."/>
            <person name="Ireland A."/>
            <person name="Larimer J."/>
            <person name="McCowan C."/>
            <person name="Murphy C."/>
            <person name="Pearson M."/>
            <person name="Poon T.W."/>
            <person name="Priest M."/>
            <person name="Roberts A."/>
            <person name="Saif S."/>
            <person name="Shea T."/>
            <person name="Sykes S."/>
            <person name="Wortman J."/>
            <person name="Nusbaum C."/>
            <person name="Birren B."/>
        </authorList>
    </citation>
    <scope>NUCLEOTIDE SEQUENCE [LARGE SCALE GENOMIC DNA]</scope>
    <source>
        <strain evidence="2">IAC_01/95</strain>
    </source>
</reference>
<evidence type="ECO:0000313" key="2">
    <source>
        <dbReference type="EMBL" id="ETM47987.1"/>
    </source>
</evidence>
<accession>W2NH53</accession>
<evidence type="ECO:0000256" key="1">
    <source>
        <dbReference type="SAM" id="MobiDB-lite"/>
    </source>
</evidence>
<dbReference type="VEuPathDB" id="FungiDB:PPTG_07919"/>